<proteinExistence type="predicted"/>
<dbReference type="Proteomes" id="UP001054945">
    <property type="component" value="Unassembled WGS sequence"/>
</dbReference>
<accession>A0AAV4XMZ3</accession>
<evidence type="ECO:0000313" key="1">
    <source>
        <dbReference type="EMBL" id="GIY96341.1"/>
    </source>
</evidence>
<comment type="caution">
    <text evidence="1">The sequence shown here is derived from an EMBL/GenBank/DDBJ whole genome shotgun (WGS) entry which is preliminary data.</text>
</comment>
<gene>
    <name evidence="1" type="ORF">CEXT_501631</name>
</gene>
<sequence length="109" mass="12738">MEPVRRAVRALTLFTRGFESLSVIDDCNGSEVTLKRSHCLISPSVQQINNQAIDKLGHGFERRDKQPYSVKKKELMLRKPRRKENDKKDRIQTTWILASGWVWQLVEDD</sequence>
<reference evidence="1 2" key="1">
    <citation type="submission" date="2021-06" db="EMBL/GenBank/DDBJ databases">
        <title>Caerostris extrusa draft genome.</title>
        <authorList>
            <person name="Kono N."/>
            <person name="Arakawa K."/>
        </authorList>
    </citation>
    <scope>NUCLEOTIDE SEQUENCE [LARGE SCALE GENOMIC DNA]</scope>
</reference>
<dbReference type="EMBL" id="BPLR01018035">
    <property type="protein sequence ID" value="GIY96341.1"/>
    <property type="molecule type" value="Genomic_DNA"/>
</dbReference>
<keyword evidence="2" id="KW-1185">Reference proteome</keyword>
<evidence type="ECO:0000313" key="2">
    <source>
        <dbReference type="Proteomes" id="UP001054945"/>
    </source>
</evidence>
<name>A0AAV4XMZ3_CAEEX</name>
<protein>
    <submittedName>
        <fullName evidence="1">Uncharacterized protein</fullName>
    </submittedName>
</protein>
<dbReference type="AlphaFoldDB" id="A0AAV4XMZ3"/>
<organism evidence="1 2">
    <name type="scientific">Caerostris extrusa</name>
    <name type="common">Bark spider</name>
    <name type="synonym">Caerostris bankana</name>
    <dbReference type="NCBI Taxonomy" id="172846"/>
    <lineage>
        <taxon>Eukaryota</taxon>
        <taxon>Metazoa</taxon>
        <taxon>Ecdysozoa</taxon>
        <taxon>Arthropoda</taxon>
        <taxon>Chelicerata</taxon>
        <taxon>Arachnida</taxon>
        <taxon>Araneae</taxon>
        <taxon>Araneomorphae</taxon>
        <taxon>Entelegynae</taxon>
        <taxon>Araneoidea</taxon>
        <taxon>Araneidae</taxon>
        <taxon>Caerostris</taxon>
    </lineage>
</organism>